<dbReference type="SUPFAM" id="SSF50978">
    <property type="entry name" value="WD40 repeat-like"/>
    <property type="match status" value="1"/>
</dbReference>
<feature type="region of interest" description="Disordered" evidence="1">
    <location>
        <begin position="574"/>
        <end position="604"/>
    </location>
</feature>
<feature type="compositionally biased region" description="Acidic residues" evidence="1">
    <location>
        <begin position="585"/>
        <end position="597"/>
    </location>
</feature>
<dbReference type="InterPro" id="IPR001680">
    <property type="entry name" value="WD40_rpt"/>
</dbReference>
<proteinExistence type="predicted"/>
<dbReference type="Proteomes" id="UP000256964">
    <property type="component" value="Unassembled WGS sequence"/>
</dbReference>
<evidence type="ECO:0000313" key="2">
    <source>
        <dbReference type="EMBL" id="RDX57010.1"/>
    </source>
</evidence>
<dbReference type="InterPro" id="IPR036322">
    <property type="entry name" value="WD40_repeat_dom_sf"/>
</dbReference>
<name>A0A371DWT9_9APHY</name>
<dbReference type="OrthoDB" id="548949at2759"/>
<dbReference type="EMBL" id="KZ857379">
    <property type="protein sequence ID" value="RDX57010.1"/>
    <property type="molecule type" value="Genomic_DNA"/>
</dbReference>
<dbReference type="SMART" id="SM00320">
    <property type="entry name" value="WD40"/>
    <property type="match status" value="2"/>
</dbReference>
<gene>
    <name evidence="2" type="ORF">OH76DRAFT_1394754</name>
</gene>
<dbReference type="Gene3D" id="2.130.10.10">
    <property type="entry name" value="YVTN repeat-like/Quinoprotein amine dehydrogenase"/>
    <property type="match status" value="1"/>
</dbReference>
<protein>
    <submittedName>
        <fullName evidence="2">Uncharacterized protein</fullName>
    </submittedName>
</protein>
<organism evidence="2 3">
    <name type="scientific">Lentinus brumalis</name>
    <dbReference type="NCBI Taxonomy" id="2498619"/>
    <lineage>
        <taxon>Eukaryota</taxon>
        <taxon>Fungi</taxon>
        <taxon>Dikarya</taxon>
        <taxon>Basidiomycota</taxon>
        <taxon>Agaricomycotina</taxon>
        <taxon>Agaricomycetes</taxon>
        <taxon>Polyporales</taxon>
        <taxon>Polyporaceae</taxon>
        <taxon>Lentinus</taxon>
    </lineage>
</organism>
<feature type="compositionally biased region" description="Basic and acidic residues" evidence="1">
    <location>
        <begin position="635"/>
        <end position="650"/>
    </location>
</feature>
<feature type="region of interest" description="Disordered" evidence="1">
    <location>
        <begin position="631"/>
        <end position="662"/>
    </location>
</feature>
<reference evidence="2 3" key="1">
    <citation type="journal article" date="2018" name="Biotechnol. Biofuels">
        <title>Integrative visual omics of the white-rot fungus Polyporus brumalis exposes the biotechnological potential of its oxidative enzymes for delignifying raw plant biomass.</title>
        <authorList>
            <person name="Miyauchi S."/>
            <person name="Rancon A."/>
            <person name="Drula E."/>
            <person name="Hage H."/>
            <person name="Chaduli D."/>
            <person name="Favel A."/>
            <person name="Grisel S."/>
            <person name="Henrissat B."/>
            <person name="Herpoel-Gimbert I."/>
            <person name="Ruiz-Duenas F.J."/>
            <person name="Chevret D."/>
            <person name="Hainaut M."/>
            <person name="Lin J."/>
            <person name="Wang M."/>
            <person name="Pangilinan J."/>
            <person name="Lipzen A."/>
            <person name="Lesage-Meessen L."/>
            <person name="Navarro D."/>
            <person name="Riley R."/>
            <person name="Grigoriev I.V."/>
            <person name="Zhou S."/>
            <person name="Raouche S."/>
            <person name="Rosso M.N."/>
        </authorList>
    </citation>
    <scope>NUCLEOTIDE SEQUENCE [LARGE SCALE GENOMIC DNA]</scope>
    <source>
        <strain evidence="2 3">BRFM 1820</strain>
    </source>
</reference>
<dbReference type="InterPro" id="IPR015943">
    <property type="entry name" value="WD40/YVTN_repeat-like_dom_sf"/>
</dbReference>
<feature type="compositionally biased region" description="Gly residues" evidence="1">
    <location>
        <begin position="651"/>
        <end position="662"/>
    </location>
</feature>
<accession>A0A371DWT9</accession>
<sequence length="662" mass="72254">MSTLGPSYSDRLDVLAKRVAGFNRKGRKDAVADLLKDVTAVVREAEASNPPELEEIIDKAGEICDSAIHWAYGDGKIDFLPSYGHAPGVGLVEDPMQRLGFANVSSVVQMVENFFLGGSSRTRDTPEEPSFLPTPWTVSHPLHPKSTRLSRFRDGVTVSSTNATPLAQTILQARCEVYATSVNSPIDTAISSDSSALAIIGQAGWKHRDPTLTLFMLDEGKGGDRKNYGTPNTEDGGAETWSQRYYTSMILEPGLSEIAYAVAMDAAHKLTLVADKHRVKTFYWGHAGDVKFEDWAPARGKNVHTLNSKAYDGPIATLPGGRIARAGIGSVAIWAMDSLATHKGGKRVGRGKFDTEHSWRENEFDEIELSTGSDPTAIVNLSEDVGHLIAPGTWQHHEPTGHMLVGESGKRTQGHYGCFALDLEHGGKKAMRFLGHGGHVQGFSVSAGDPNVFATAGGDGYARLFDVRHPLPVMTFDHGKCKEFCMTAQLIHPDGVPVLFSAGSRSQNIKVWDVRAGAAVYELGTGNTTVHALSWDAKRNALYATTECDYLDRLCYTHGYRPAHIPGWAKYEPEETKLTSRSPVDDDDYDSEEDDDYGDGRHNWPDMAPHDEMFFGYAYDAGDDSLLRYGFTEDPDPKELPEYGDARLDDGPGGLPGLGGFW</sequence>
<dbReference type="STRING" id="139420.A0A371DWT9"/>
<dbReference type="AlphaFoldDB" id="A0A371DWT9"/>
<keyword evidence="3" id="KW-1185">Reference proteome</keyword>
<evidence type="ECO:0000256" key="1">
    <source>
        <dbReference type="SAM" id="MobiDB-lite"/>
    </source>
</evidence>
<evidence type="ECO:0000313" key="3">
    <source>
        <dbReference type="Proteomes" id="UP000256964"/>
    </source>
</evidence>